<reference evidence="1 2" key="1">
    <citation type="submission" date="2019-05" db="EMBL/GenBank/DDBJ databases">
        <title>Burkholderia sp. DHOD12, isolated from subtropical forest soil.</title>
        <authorList>
            <person name="Gao Z.-H."/>
            <person name="Qiu L.-H."/>
        </authorList>
    </citation>
    <scope>NUCLEOTIDE SEQUENCE [LARGE SCALE GENOMIC DNA]</scope>
    <source>
        <strain evidence="1 2">DHOD12</strain>
    </source>
</reference>
<name>A0A4P8IQN7_9BURK</name>
<accession>A0A4P8IQN7</accession>
<dbReference type="KEGG" id="tvl:FAZ95_03050"/>
<evidence type="ECO:0000313" key="1">
    <source>
        <dbReference type="EMBL" id="QCP48259.1"/>
    </source>
</evidence>
<proteinExistence type="predicted"/>
<evidence type="ECO:0000313" key="2">
    <source>
        <dbReference type="Proteomes" id="UP000298656"/>
    </source>
</evidence>
<dbReference type="Proteomes" id="UP000298656">
    <property type="component" value="Chromosome 1"/>
</dbReference>
<protein>
    <submittedName>
        <fullName evidence="1">Uncharacterized protein</fullName>
    </submittedName>
</protein>
<dbReference type="EMBL" id="CP040077">
    <property type="protein sequence ID" value="QCP48259.1"/>
    <property type="molecule type" value="Genomic_DNA"/>
</dbReference>
<dbReference type="AlphaFoldDB" id="A0A4P8IQN7"/>
<sequence length="172" mass="19880">MTSTDRVLRQNSEWRGRRRRRQLVRRGELLSPRLFCRRSGISRSRLLQLWRRREVFSVVVGKKQYLPAALADRSLDRHRVGKLLRRLPSGMSPIARYLFIVGRRGSLGDKSLLQSTRRAKRFRVALRIADNEADADRLQRALKAGERSGPASPFDGQSFLRHTRAIHVSEAP</sequence>
<dbReference type="Pfam" id="PF03693">
    <property type="entry name" value="ParD_antitoxin"/>
    <property type="match status" value="1"/>
</dbReference>
<dbReference type="InterPro" id="IPR022789">
    <property type="entry name" value="ParD"/>
</dbReference>
<keyword evidence="2" id="KW-1185">Reference proteome</keyword>
<gene>
    <name evidence="1" type="ORF">FAZ95_03050</name>
</gene>
<dbReference type="OrthoDB" id="9815501at2"/>
<organism evidence="1 2">
    <name type="scientific">Trinickia violacea</name>
    <dbReference type="NCBI Taxonomy" id="2571746"/>
    <lineage>
        <taxon>Bacteria</taxon>
        <taxon>Pseudomonadati</taxon>
        <taxon>Pseudomonadota</taxon>
        <taxon>Betaproteobacteria</taxon>
        <taxon>Burkholderiales</taxon>
        <taxon>Burkholderiaceae</taxon>
        <taxon>Trinickia</taxon>
    </lineage>
</organism>